<evidence type="ECO:0000256" key="1">
    <source>
        <dbReference type="SAM" id="Phobius"/>
    </source>
</evidence>
<name>A0A0J9GWT6_9RHOB</name>
<feature type="transmembrane region" description="Helical" evidence="1">
    <location>
        <begin position="27"/>
        <end position="45"/>
    </location>
</feature>
<evidence type="ECO:0000313" key="2">
    <source>
        <dbReference type="EMBL" id="KMW57998.1"/>
    </source>
</evidence>
<sequence length="147" mass="15676">MTLAAMVGVCLVMLALALDGQAGLLTQAVVAALVLCIALVGRRFFMATTETLELTRAELRLASGRRLCALAEIEKVQRGAFGFQPSNGFVLHLTASAPSEWQLGLWWRLGRRLGVGGATSPAQNKAMAEALRLLLAEARGELDGLTR</sequence>
<proteinExistence type="predicted"/>
<accession>A0A0J9GWT6</accession>
<dbReference type="STRING" id="1675527.AIOL_002966"/>
<keyword evidence="1" id="KW-0812">Transmembrane</keyword>
<keyword evidence="1" id="KW-1133">Transmembrane helix</keyword>
<gene>
    <name evidence="2" type="ORF">AIOL_002966</name>
</gene>
<protein>
    <submittedName>
        <fullName evidence="2">Uncharacterized protein</fullName>
    </submittedName>
</protein>
<dbReference type="EMBL" id="LFTY01000002">
    <property type="protein sequence ID" value="KMW57998.1"/>
    <property type="molecule type" value="Genomic_DNA"/>
</dbReference>
<reference evidence="2 3" key="1">
    <citation type="submission" date="2015-06" db="EMBL/GenBank/DDBJ databases">
        <title>Draft genome sequence of an Alphaproteobacteria species associated to the Mediterranean sponge Oscarella lobularis.</title>
        <authorList>
            <person name="Jourda C."/>
            <person name="Santini S."/>
            <person name="Claverie J.-M."/>
        </authorList>
    </citation>
    <scope>NUCLEOTIDE SEQUENCE [LARGE SCALE GENOMIC DNA]</scope>
    <source>
        <strain evidence="2">IGS</strain>
    </source>
</reference>
<keyword evidence="3" id="KW-1185">Reference proteome</keyword>
<dbReference type="PATRIC" id="fig|1675527.3.peg.3106"/>
<comment type="caution">
    <text evidence="2">The sequence shown here is derived from an EMBL/GenBank/DDBJ whole genome shotgun (WGS) entry which is preliminary data.</text>
</comment>
<evidence type="ECO:0000313" key="3">
    <source>
        <dbReference type="Proteomes" id="UP000037178"/>
    </source>
</evidence>
<keyword evidence="1" id="KW-0472">Membrane</keyword>
<dbReference type="Proteomes" id="UP000037178">
    <property type="component" value="Unassembled WGS sequence"/>
</dbReference>
<dbReference type="AlphaFoldDB" id="A0A0J9GWT6"/>
<organism evidence="2 3">
    <name type="scientific">Candidatus Rhodobacter oscarellae</name>
    <dbReference type="NCBI Taxonomy" id="1675527"/>
    <lineage>
        <taxon>Bacteria</taxon>
        <taxon>Pseudomonadati</taxon>
        <taxon>Pseudomonadota</taxon>
        <taxon>Alphaproteobacteria</taxon>
        <taxon>Rhodobacterales</taxon>
        <taxon>Rhodobacter group</taxon>
        <taxon>Rhodobacter</taxon>
    </lineage>
</organism>